<organism evidence="1 2">
    <name type="scientific">Auriscalpium vulgare</name>
    <dbReference type="NCBI Taxonomy" id="40419"/>
    <lineage>
        <taxon>Eukaryota</taxon>
        <taxon>Fungi</taxon>
        <taxon>Dikarya</taxon>
        <taxon>Basidiomycota</taxon>
        <taxon>Agaricomycotina</taxon>
        <taxon>Agaricomycetes</taxon>
        <taxon>Russulales</taxon>
        <taxon>Auriscalpiaceae</taxon>
        <taxon>Auriscalpium</taxon>
    </lineage>
</organism>
<dbReference type="EMBL" id="MU276093">
    <property type="protein sequence ID" value="KAI0041930.1"/>
    <property type="molecule type" value="Genomic_DNA"/>
</dbReference>
<accession>A0ACB8RD63</accession>
<gene>
    <name evidence="1" type="ORF">FA95DRAFT_632937</name>
</gene>
<evidence type="ECO:0000313" key="2">
    <source>
        <dbReference type="Proteomes" id="UP000814033"/>
    </source>
</evidence>
<keyword evidence="2" id="KW-1185">Reference proteome</keyword>
<sequence length="89" mass="9712">MLAPSTPLAGWCASVYLAAHGKVHSLNILFHVTDYFPTRQTVDDVLSAAIQVMHRWPPYAMNASAFLTPHFHPLVALPSSSSILPDLNS</sequence>
<protein>
    <submittedName>
        <fullName evidence="1">Uncharacterized protein</fullName>
    </submittedName>
</protein>
<dbReference type="Proteomes" id="UP000814033">
    <property type="component" value="Unassembled WGS sequence"/>
</dbReference>
<name>A0ACB8RD63_9AGAM</name>
<reference evidence="1" key="2">
    <citation type="journal article" date="2022" name="New Phytol.">
        <title>Evolutionary transition to the ectomycorrhizal habit in the genomes of a hyperdiverse lineage of mushroom-forming fungi.</title>
        <authorList>
            <person name="Looney B."/>
            <person name="Miyauchi S."/>
            <person name="Morin E."/>
            <person name="Drula E."/>
            <person name="Courty P.E."/>
            <person name="Kohler A."/>
            <person name="Kuo A."/>
            <person name="LaButti K."/>
            <person name="Pangilinan J."/>
            <person name="Lipzen A."/>
            <person name="Riley R."/>
            <person name="Andreopoulos W."/>
            <person name="He G."/>
            <person name="Johnson J."/>
            <person name="Nolan M."/>
            <person name="Tritt A."/>
            <person name="Barry K.W."/>
            <person name="Grigoriev I.V."/>
            <person name="Nagy L.G."/>
            <person name="Hibbett D."/>
            <person name="Henrissat B."/>
            <person name="Matheny P.B."/>
            <person name="Labbe J."/>
            <person name="Martin F.M."/>
        </authorList>
    </citation>
    <scope>NUCLEOTIDE SEQUENCE</scope>
    <source>
        <strain evidence="1">FP105234-sp</strain>
    </source>
</reference>
<proteinExistence type="predicted"/>
<reference evidence="1" key="1">
    <citation type="submission" date="2021-02" db="EMBL/GenBank/DDBJ databases">
        <authorList>
            <consortium name="DOE Joint Genome Institute"/>
            <person name="Ahrendt S."/>
            <person name="Looney B.P."/>
            <person name="Miyauchi S."/>
            <person name="Morin E."/>
            <person name="Drula E."/>
            <person name="Courty P.E."/>
            <person name="Chicoki N."/>
            <person name="Fauchery L."/>
            <person name="Kohler A."/>
            <person name="Kuo A."/>
            <person name="Labutti K."/>
            <person name="Pangilinan J."/>
            <person name="Lipzen A."/>
            <person name="Riley R."/>
            <person name="Andreopoulos W."/>
            <person name="He G."/>
            <person name="Johnson J."/>
            <person name="Barry K.W."/>
            <person name="Grigoriev I.V."/>
            <person name="Nagy L."/>
            <person name="Hibbett D."/>
            <person name="Henrissat B."/>
            <person name="Matheny P.B."/>
            <person name="Labbe J."/>
            <person name="Martin F."/>
        </authorList>
    </citation>
    <scope>NUCLEOTIDE SEQUENCE</scope>
    <source>
        <strain evidence="1">FP105234-sp</strain>
    </source>
</reference>
<comment type="caution">
    <text evidence="1">The sequence shown here is derived from an EMBL/GenBank/DDBJ whole genome shotgun (WGS) entry which is preliminary data.</text>
</comment>
<evidence type="ECO:0000313" key="1">
    <source>
        <dbReference type="EMBL" id="KAI0041930.1"/>
    </source>
</evidence>